<proteinExistence type="predicted"/>
<evidence type="ECO:0000313" key="3">
    <source>
        <dbReference type="Proteomes" id="UP001141327"/>
    </source>
</evidence>
<evidence type="ECO:0000313" key="2">
    <source>
        <dbReference type="EMBL" id="KAJ4457188.1"/>
    </source>
</evidence>
<evidence type="ECO:0000256" key="1">
    <source>
        <dbReference type="SAM" id="MobiDB-lite"/>
    </source>
</evidence>
<feature type="compositionally biased region" description="Pro residues" evidence="1">
    <location>
        <begin position="195"/>
        <end position="242"/>
    </location>
</feature>
<dbReference type="EMBL" id="JAPMOS010000052">
    <property type="protein sequence ID" value="KAJ4457188.1"/>
    <property type="molecule type" value="Genomic_DNA"/>
</dbReference>
<feature type="compositionally biased region" description="Low complexity" evidence="1">
    <location>
        <begin position="278"/>
        <end position="292"/>
    </location>
</feature>
<feature type="region of interest" description="Disordered" evidence="1">
    <location>
        <begin position="148"/>
        <end position="336"/>
    </location>
</feature>
<feature type="compositionally biased region" description="Pro residues" evidence="1">
    <location>
        <begin position="249"/>
        <end position="260"/>
    </location>
</feature>
<accession>A0ABQ8UGC1</accession>
<dbReference type="Proteomes" id="UP001141327">
    <property type="component" value="Unassembled WGS sequence"/>
</dbReference>
<gene>
    <name evidence="2" type="ORF">PAPYR_7352</name>
</gene>
<keyword evidence="3" id="KW-1185">Reference proteome</keyword>
<reference evidence="2" key="1">
    <citation type="journal article" date="2022" name="bioRxiv">
        <title>Genomics of Preaxostyla Flagellates Illuminates Evolutionary Transitions and the Path Towards Mitochondrial Loss.</title>
        <authorList>
            <person name="Novak L.V.F."/>
            <person name="Treitli S.C."/>
            <person name="Pyrih J."/>
            <person name="Halakuc P."/>
            <person name="Pipaliya S.V."/>
            <person name="Vacek V."/>
            <person name="Brzon O."/>
            <person name="Soukal P."/>
            <person name="Eme L."/>
            <person name="Dacks J.B."/>
            <person name="Karnkowska A."/>
            <person name="Elias M."/>
            <person name="Hampl V."/>
        </authorList>
    </citation>
    <scope>NUCLEOTIDE SEQUENCE</scope>
    <source>
        <strain evidence="2">RCP-MX</strain>
    </source>
</reference>
<organism evidence="2 3">
    <name type="scientific">Paratrimastix pyriformis</name>
    <dbReference type="NCBI Taxonomy" id="342808"/>
    <lineage>
        <taxon>Eukaryota</taxon>
        <taxon>Metamonada</taxon>
        <taxon>Preaxostyla</taxon>
        <taxon>Paratrimastigidae</taxon>
        <taxon>Paratrimastix</taxon>
    </lineage>
</organism>
<name>A0ABQ8UGC1_9EUKA</name>
<comment type="caution">
    <text evidence="2">The sequence shown here is derived from an EMBL/GenBank/DDBJ whole genome shotgun (WGS) entry which is preliminary data.</text>
</comment>
<sequence>MIPRHMNIIPRQLLTALAPIIMPRKLVTRMTLIPPQKKKIHKSRYLLPGMKLLGMKLLGMKLLGLKLLGMKPANRLRSRIVVRDHQRTSTLRRNIKRLPILTDGHSLQASGHQGTIINHPLRFRAVHLQAASILRHHDTTHIRATLRAPASRRRRVDVKPLPPQHEAFERTHATAAKPIAPVPAASSSRPLPRVAFPPPRPLPPPLMKTMAPPPPPLLLRPPPPALRVPPPKLPPQPRPIPAPNASSRAPPPSANPPPASVRPATAAAGQPSEMAFSPAPTQQQQQQQRTQPPRAPAHSVPVSFPVLSAKTDGKRQQPQQRPPTTAPLPVKTQEPPSPVLILSETMLAQLATAIGDLEASAGTSASTPRASLSRSSIEARQASLQEFLVTTPAVFGIEPNLPPLALNSSWACLVAPEERDHLCKRPRTCGASKSPLCVEPSSTTGWDVSFGELAL</sequence>
<protein>
    <submittedName>
        <fullName evidence="2">Uncharacterized protein</fullName>
    </submittedName>
</protein>